<proteinExistence type="predicted"/>
<feature type="region of interest" description="Disordered" evidence="1">
    <location>
        <begin position="1"/>
        <end position="113"/>
    </location>
</feature>
<keyword evidence="3" id="KW-1185">Reference proteome</keyword>
<feature type="region of interest" description="Disordered" evidence="1">
    <location>
        <begin position="145"/>
        <end position="164"/>
    </location>
</feature>
<dbReference type="GeneTree" id="ENSGT00860000136114"/>
<sequence>MSGLSRTRQNCFGVRTPILSPQPPAGSTAATVPRRSPGSAPATDNGDSGNAEPAPAGPLTQCPGSAGLLHGPGSIAGRAQKPEVQMETESETPAPALGRDQGSHWARNGAERTRGKWSRVLIAEEACKPCLPSLGPAPQGSNALPALPSIPAGRSNRGCSSSSYRFDSHTQATMHSTVTGPILDKSEIIVSKVQFKTQMCAPRS</sequence>
<dbReference type="Proteomes" id="UP000694415">
    <property type="component" value="Unplaced"/>
</dbReference>
<name>A0A8C6GGV8_MUSSI</name>
<evidence type="ECO:0000313" key="2">
    <source>
        <dbReference type="Ensembl" id="ENSMSIP00000006046.1"/>
    </source>
</evidence>
<reference evidence="2" key="2">
    <citation type="submission" date="2025-09" db="UniProtKB">
        <authorList>
            <consortium name="Ensembl"/>
        </authorList>
    </citation>
    <scope>IDENTIFICATION</scope>
</reference>
<accession>A0A8C6GGV8</accession>
<reference evidence="2" key="1">
    <citation type="submission" date="2025-08" db="UniProtKB">
        <authorList>
            <consortium name="Ensembl"/>
        </authorList>
    </citation>
    <scope>IDENTIFICATION</scope>
</reference>
<dbReference type="Ensembl" id="ENSMSIT00000007655.1">
    <property type="protein sequence ID" value="ENSMSIP00000006046.1"/>
    <property type="gene ID" value="ENSMSIG00000005434.1"/>
</dbReference>
<evidence type="ECO:0000313" key="3">
    <source>
        <dbReference type="Proteomes" id="UP000694415"/>
    </source>
</evidence>
<dbReference type="AlphaFoldDB" id="A0A8C6GGV8"/>
<feature type="compositionally biased region" description="Polar residues" evidence="1">
    <location>
        <begin position="1"/>
        <end position="10"/>
    </location>
</feature>
<evidence type="ECO:0000256" key="1">
    <source>
        <dbReference type="SAM" id="MobiDB-lite"/>
    </source>
</evidence>
<organism evidence="2 3">
    <name type="scientific">Mus spicilegus</name>
    <name type="common">Mound-building mouse</name>
    <dbReference type="NCBI Taxonomy" id="10103"/>
    <lineage>
        <taxon>Eukaryota</taxon>
        <taxon>Metazoa</taxon>
        <taxon>Chordata</taxon>
        <taxon>Craniata</taxon>
        <taxon>Vertebrata</taxon>
        <taxon>Euteleostomi</taxon>
        <taxon>Mammalia</taxon>
        <taxon>Eutheria</taxon>
        <taxon>Euarchontoglires</taxon>
        <taxon>Glires</taxon>
        <taxon>Rodentia</taxon>
        <taxon>Myomorpha</taxon>
        <taxon>Muroidea</taxon>
        <taxon>Muridae</taxon>
        <taxon>Murinae</taxon>
        <taxon>Mus</taxon>
        <taxon>Mus</taxon>
    </lineage>
</organism>
<protein>
    <submittedName>
        <fullName evidence="2">Uncharacterized protein</fullName>
    </submittedName>
</protein>